<accession>A0ACC1HGT1</accession>
<organism evidence="1 2">
    <name type="scientific">Spiromyces aspiralis</name>
    <dbReference type="NCBI Taxonomy" id="68401"/>
    <lineage>
        <taxon>Eukaryota</taxon>
        <taxon>Fungi</taxon>
        <taxon>Fungi incertae sedis</taxon>
        <taxon>Zoopagomycota</taxon>
        <taxon>Kickxellomycotina</taxon>
        <taxon>Kickxellomycetes</taxon>
        <taxon>Kickxellales</taxon>
        <taxon>Kickxellaceae</taxon>
        <taxon>Spiromyces</taxon>
    </lineage>
</organism>
<dbReference type="Proteomes" id="UP001145114">
    <property type="component" value="Unassembled WGS sequence"/>
</dbReference>
<dbReference type="EMBL" id="JAMZIH010005643">
    <property type="protein sequence ID" value="KAJ1674851.1"/>
    <property type="molecule type" value="Genomic_DNA"/>
</dbReference>
<evidence type="ECO:0000313" key="1">
    <source>
        <dbReference type="EMBL" id="KAJ1674851.1"/>
    </source>
</evidence>
<reference evidence="1" key="1">
    <citation type="submission" date="2022-06" db="EMBL/GenBank/DDBJ databases">
        <title>Phylogenomic reconstructions and comparative analyses of Kickxellomycotina fungi.</title>
        <authorList>
            <person name="Reynolds N.K."/>
            <person name="Stajich J.E."/>
            <person name="Barry K."/>
            <person name="Grigoriev I.V."/>
            <person name="Crous P."/>
            <person name="Smith M.E."/>
        </authorList>
    </citation>
    <scope>NUCLEOTIDE SEQUENCE</scope>
    <source>
        <strain evidence="1">RSA 2271</strain>
    </source>
</reference>
<keyword evidence="2" id="KW-1185">Reference proteome</keyword>
<name>A0ACC1HGT1_9FUNG</name>
<sequence>MLSTARKPRNSDPKSHRHSRTSSLSSFFSFARSVPPSAKEDDAREGEQIAGYRGPKLQGVLPVDPPGESWDEDRLPPSTPPGKTSSNLGKPFRPRSLQLSTIVSAETFSSTLPLFAALIPQFARFKSSTADEQGLHHRDAKAGDAMPAVDKGSDGDSPPTVSADQRADNAVVQPASSSVLSSSNSGDKRGGKTPIILHHGSRKKVLKDEKVAASQGNSPPLRYTHTRSKSHSFSFAVSSTTTSFGAAGRRPTDIDYLSRMHPVQKVLQQNTWDCGLACVCMILRAFGYVTCTISELCRQCSSSSIWTIDLAYLLRRYIDADFTYYTTYWGTNPDYIKMDFYKGDYTDDTIRVSKLFARASQEDIRILCMSLSLLDLKRFLVSRRFVAIILVDAQHLRCEQCSSQSRTSATKGLLRLFSRQEYIGHFVLAYGYITAKDEFLIRDPAMADEYCVVKSSTLEHARTRPGTDNDCIIIKL</sequence>
<protein>
    <submittedName>
        <fullName evidence="1">Uncharacterized protein</fullName>
    </submittedName>
</protein>
<gene>
    <name evidence="1" type="ORF">EV182_002433</name>
</gene>
<evidence type="ECO:0000313" key="2">
    <source>
        <dbReference type="Proteomes" id="UP001145114"/>
    </source>
</evidence>
<comment type="caution">
    <text evidence="1">The sequence shown here is derived from an EMBL/GenBank/DDBJ whole genome shotgun (WGS) entry which is preliminary data.</text>
</comment>
<proteinExistence type="predicted"/>